<dbReference type="GO" id="GO:0004672">
    <property type="term" value="F:protein kinase activity"/>
    <property type="evidence" value="ECO:0007669"/>
    <property type="project" value="InterPro"/>
</dbReference>
<dbReference type="Pfam" id="PF00069">
    <property type="entry name" value="Pkinase"/>
    <property type="match status" value="1"/>
</dbReference>
<keyword evidence="3" id="KW-1185">Reference proteome</keyword>
<proteinExistence type="predicted"/>
<sequence length="106" mass="12582">MLKHPHIVELVETYSSDGMLYMVFEFMDGADLCFEIVKRADAGFVYSEAVASHYMRQILEALRYCHDNNVIHRDVKIILFFRDFQLLLETWHIYLNQINKPKTPVQ</sequence>
<reference evidence="3" key="1">
    <citation type="submission" date="2018-06" db="EMBL/GenBank/DDBJ databases">
        <title>Genome assembly of Danube salmon.</title>
        <authorList>
            <person name="Macqueen D.J."/>
            <person name="Gundappa M.K."/>
        </authorList>
    </citation>
    <scope>NUCLEOTIDE SEQUENCE [LARGE SCALE GENOMIC DNA]</scope>
</reference>
<evidence type="ECO:0000313" key="3">
    <source>
        <dbReference type="Proteomes" id="UP000314982"/>
    </source>
</evidence>
<dbReference type="PANTHER" id="PTHR24347">
    <property type="entry name" value="SERINE/THREONINE-PROTEIN KINASE"/>
    <property type="match status" value="1"/>
</dbReference>
<dbReference type="AlphaFoldDB" id="A0A4W5NTA3"/>
<reference evidence="2" key="2">
    <citation type="submission" date="2025-08" db="UniProtKB">
        <authorList>
            <consortium name="Ensembl"/>
        </authorList>
    </citation>
    <scope>IDENTIFICATION</scope>
</reference>
<dbReference type="GeneTree" id="ENSGT00940000155600"/>
<organism evidence="2 3">
    <name type="scientific">Hucho hucho</name>
    <name type="common">huchen</name>
    <dbReference type="NCBI Taxonomy" id="62062"/>
    <lineage>
        <taxon>Eukaryota</taxon>
        <taxon>Metazoa</taxon>
        <taxon>Chordata</taxon>
        <taxon>Craniata</taxon>
        <taxon>Vertebrata</taxon>
        <taxon>Euteleostomi</taxon>
        <taxon>Actinopterygii</taxon>
        <taxon>Neopterygii</taxon>
        <taxon>Teleostei</taxon>
        <taxon>Protacanthopterygii</taxon>
        <taxon>Salmoniformes</taxon>
        <taxon>Salmonidae</taxon>
        <taxon>Salmoninae</taxon>
        <taxon>Hucho</taxon>
    </lineage>
</organism>
<reference evidence="2" key="3">
    <citation type="submission" date="2025-09" db="UniProtKB">
        <authorList>
            <consortium name="Ensembl"/>
        </authorList>
    </citation>
    <scope>IDENTIFICATION</scope>
</reference>
<dbReference type="InterPro" id="IPR011009">
    <property type="entry name" value="Kinase-like_dom_sf"/>
</dbReference>
<protein>
    <submittedName>
        <fullName evidence="2">Calcium/calmodulin dependent serine protein kinase</fullName>
    </submittedName>
</protein>
<dbReference type="PROSITE" id="PS50011">
    <property type="entry name" value="PROTEIN_KINASE_DOM"/>
    <property type="match status" value="1"/>
</dbReference>
<dbReference type="Ensembl" id="ENSHHUT00000056173.1">
    <property type="protein sequence ID" value="ENSHHUP00000054287.1"/>
    <property type="gene ID" value="ENSHHUG00000031401.1"/>
</dbReference>
<dbReference type="Proteomes" id="UP000314982">
    <property type="component" value="Unassembled WGS sequence"/>
</dbReference>
<accession>A0A4W5NTA3</accession>
<evidence type="ECO:0000259" key="1">
    <source>
        <dbReference type="PROSITE" id="PS50011"/>
    </source>
</evidence>
<dbReference type="Gene3D" id="1.10.510.10">
    <property type="entry name" value="Transferase(Phosphotransferase) domain 1"/>
    <property type="match status" value="1"/>
</dbReference>
<evidence type="ECO:0000313" key="2">
    <source>
        <dbReference type="Ensembl" id="ENSHHUP00000054287.1"/>
    </source>
</evidence>
<dbReference type="SUPFAM" id="SSF56112">
    <property type="entry name" value="Protein kinase-like (PK-like)"/>
    <property type="match status" value="1"/>
</dbReference>
<feature type="domain" description="Protein kinase" evidence="1">
    <location>
        <begin position="1"/>
        <end position="106"/>
    </location>
</feature>
<dbReference type="GO" id="GO:0005524">
    <property type="term" value="F:ATP binding"/>
    <property type="evidence" value="ECO:0007669"/>
    <property type="project" value="InterPro"/>
</dbReference>
<name>A0A4W5NTA3_9TELE</name>
<dbReference type="InterPro" id="IPR000719">
    <property type="entry name" value="Prot_kinase_dom"/>
</dbReference>
<dbReference type="FunFam" id="1.10.510.10:FF:001592">
    <property type="entry name" value="Peripheral plasma membrane protein CASK"/>
    <property type="match status" value="1"/>
</dbReference>